<dbReference type="GO" id="GO:0008168">
    <property type="term" value="F:methyltransferase activity"/>
    <property type="evidence" value="ECO:0007669"/>
    <property type="project" value="UniProtKB-KW"/>
</dbReference>
<keyword evidence="1" id="KW-0472">Membrane</keyword>
<keyword evidence="2" id="KW-0489">Methyltransferase</keyword>
<dbReference type="InParanoid" id="A0A2R6QG13"/>
<evidence type="ECO:0000313" key="3">
    <source>
        <dbReference type="Proteomes" id="UP000241394"/>
    </source>
</evidence>
<dbReference type="Gramene" id="PSS07564">
    <property type="protein sequence ID" value="PSS07564"/>
    <property type="gene ID" value="CEY00_Acc17913"/>
</dbReference>
<keyword evidence="1" id="KW-0812">Transmembrane</keyword>
<keyword evidence="3" id="KW-1185">Reference proteome</keyword>
<dbReference type="GO" id="GO:0032259">
    <property type="term" value="P:methylation"/>
    <property type="evidence" value="ECO:0007669"/>
    <property type="project" value="UniProtKB-KW"/>
</dbReference>
<dbReference type="OrthoDB" id="1660466at2759"/>
<evidence type="ECO:0000256" key="1">
    <source>
        <dbReference type="SAM" id="Phobius"/>
    </source>
</evidence>
<organism evidence="2 3">
    <name type="scientific">Actinidia chinensis var. chinensis</name>
    <name type="common">Chinese soft-hair kiwi</name>
    <dbReference type="NCBI Taxonomy" id="1590841"/>
    <lineage>
        <taxon>Eukaryota</taxon>
        <taxon>Viridiplantae</taxon>
        <taxon>Streptophyta</taxon>
        <taxon>Embryophyta</taxon>
        <taxon>Tracheophyta</taxon>
        <taxon>Spermatophyta</taxon>
        <taxon>Magnoliopsida</taxon>
        <taxon>eudicotyledons</taxon>
        <taxon>Gunneridae</taxon>
        <taxon>Pentapetalae</taxon>
        <taxon>asterids</taxon>
        <taxon>Ericales</taxon>
        <taxon>Actinidiaceae</taxon>
        <taxon>Actinidia</taxon>
    </lineage>
</organism>
<keyword evidence="1" id="KW-1133">Transmembrane helix</keyword>
<dbReference type="AlphaFoldDB" id="A0A2R6QG13"/>
<proteinExistence type="predicted"/>
<sequence length="173" mass="18655">MTEEGGSGDLLWWDGDSDGGYGRELATKGIGGEMGRWGGSDRPVVVGFLTRKLEMRTLGWLFIILCAQALSSLAIEIFPTTKHHMPEGLNAVNGITSLHGGRGERQNELKQAKFYPVKRQKGKGSYGGANIDHRPRPVRSAASLPKKSLFSILSTTILCAGFTLVLVLPSSSL</sequence>
<feature type="transmembrane region" description="Helical" evidence="1">
    <location>
        <begin position="149"/>
        <end position="168"/>
    </location>
</feature>
<gene>
    <name evidence="2" type="ORF">CEY00_Acc17913</name>
</gene>
<accession>A0A2R6QG13</accession>
<dbReference type="EMBL" id="NKQK01000016">
    <property type="protein sequence ID" value="PSS07564.1"/>
    <property type="molecule type" value="Genomic_DNA"/>
</dbReference>
<comment type="caution">
    <text evidence="2">The sequence shown here is derived from an EMBL/GenBank/DDBJ whole genome shotgun (WGS) entry which is preliminary data.</text>
</comment>
<protein>
    <submittedName>
        <fullName evidence="2">Histone-lysine N-methyltransferase, H3 lysine-4 specific like</fullName>
    </submittedName>
</protein>
<reference evidence="2 3" key="1">
    <citation type="submission" date="2017-07" db="EMBL/GenBank/DDBJ databases">
        <title>An improved, manually edited Actinidia chinensis var. chinensis (kiwifruit) genome highlights the challenges associated with draft genomes and gene prediction in plants.</title>
        <authorList>
            <person name="Pilkington S."/>
            <person name="Crowhurst R."/>
            <person name="Hilario E."/>
            <person name="Nardozza S."/>
            <person name="Fraser L."/>
            <person name="Peng Y."/>
            <person name="Gunaseelan K."/>
            <person name="Simpson R."/>
            <person name="Tahir J."/>
            <person name="Deroles S."/>
            <person name="Templeton K."/>
            <person name="Luo Z."/>
            <person name="Davy M."/>
            <person name="Cheng C."/>
            <person name="Mcneilage M."/>
            <person name="Scaglione D."/>
            <person name="Liu Y."/>
            <person name="Zhang Q."/>
            <person name="Datson P."/>
            <person name="De Silva N."/>
            <person name="Gardiner S."/>
            <person name="Bassett H."/>
            <person name="Chagne D."/>
            <person name="Mccallum J."/>
            <person name="Dzierzon H."/>
            <person name="Deng C."/>
            <person name="Wang Y.-Y."/>
            <person name="Barron N."/>
            <person name="Manako K."/>
            <person name="Bowen J."/>
            <person name="Foster T."/>
            <person name="Erridge Z."/>
            <person name="Tiffin H."/>
            <person name="Waite C."/>
            <person name="Davies K."/>
            <person name="Grierson E."/>
            <person name="Laing W."/>
            <person name="Kirk R."/>
            <person name="Chen X."/>
            <person name="Wood M."/>
            <person name="Montefiori M."/>
            <person name="Brummell D."/>
            <person name="Schwinn K."/>
            <person name="Catanach A."/>
            <person name="Fullerton C."/>
            <person name="Li D."/>
            <person name="Meiyalaghan S."/>
            <person name="Nieuwenhuizen N."/>
            <person name="Read N."/>
            <person name="Prakash R."/>
            <person name="Hunter D."/>
            <person name="Zhang H."/>
            <person name="Mckenzie M."/>
            <person name="Knabel M."/>
            <person name="Harris A."/>
            <person name="Allan A."/>
            <person name="Chen A."/>
            <person name="Janssen B."/>
            <person name="Plunkett B."/>
            <person name="Dwamena C."/>
            <person name="Voogd C."/>
            <person name="Leif D."/>
            <person name="Lafferty D."/>
            <person name="Souleyre E."/>
            <person name="Varkonyi-Gasic E."/>
            <person name="Gambi F."/>
            <person name="Hanley J."/>
            <person name="Yao J.-L."/>
            <person name="Cheung J."/>
            <person name="David K."/>
            <person name="Warren B."/>
            <person name="Marsh K."/>
            <person name="Snowden K."/>
            <person name="Lin-Wang K."/>
            <person name="Brian L."/>
            <person name="Martinez-Sanchez M."/>
            <person name="Wang M."/>
            <person name="Ileperuma N."/>
            <person name="Macnee N."/>
            <person name="Campin R."/>
            <person name="Mcatee P."/>
            <person name="Drummond R."/>
            <person name="Espley R."/>
            <person name="Ireland H."/>
            <person name="Wu R."/>
            <person name="Atkinson R."/>
            <person name="Karunairetnam S."/>
            <person name="Bulley S."/>
            <person name="Chunkath S."/>
            <person name="Hanley Z."/>
            <person name="Storey R."/>
            <person name="Thrimawithana A."/>
            <person name="Thomson S."/>
            <person name="David C."/>
            <person name="Testolin R."/>
        </authorList>
    </citation>
    <scope>NUCLEOTIDE SEQUENCE [LARGE SCALE GENOMIC DNA]</scope>
    <source>
        <strain evidence="3">cv. Red5</strain>
        <tissue evidence="2">Young leaf</tissue>
    </source>
</reference>
<feature type="transmembrane region" description="Helical" evidence="1">
    <location>
        <begin position="58"/>
        <end position="78"/>
    </location>
</feature>
<keyword evidence="2" id="KW-0808">Transferase</keyword>
<name>A0A2R6QG13_ACTCC</name>
<dbReference type="OMA" id="MKVAFFP"/>
<dbReference type="Proteomes" id="UP000241394">
    <property type="component" value="Chromosome LG16"/>
</dbReference>
<reference evidence="3" key="2">
    <citation type="journal article" date="2018" name="BMC Genomics">
        <title>A manually annotated Actinidia chinensis var. chinensis (kiwifruit) genome highlights the challenges associated with draft genomes and gene prediction in plants.</title>
        <authorList>
            <person name="Pilkington S.M."/>
            <person name="Crowhurst R."/>
            <person name="Hilario E."/>
            <person name="Nardozza S."/>
            <person name="Fraser L."/>
            <person name="Peng Y."/>
            <person name="Gunaseelan K."/>
            <person name="Simpson R."/>
            <person name="Tahir J."/>
            <person name="Deroles S.C."/>
            <person name="Templeton K."/>
            <person name="Luo Z."/>
            <person name="Davy M."/>
            <person name="Cheng C."/>
            <person name="McNeilage M."/>
            <person name="Scaglione D."/>
            <person name="Liu Y."/>
            <person name="Zhang Q."/>
            <person name="Datson P."/>
            <person name="De Silva N."/>
            <person name="Gardiner S.E."/>
            <person name="Bassett H."/>
            <person name="Chagne D."/>
            <person name="McCallum J."/>
            <person name="Dzierzon H."/>
            <person name="Deng C."/>
            <person name="Wang Y.Y."/>
            <person name="Barron L."/>
            <person name="Manako K."/>
            <person name="Bowen J."/>
            <person name="Foster T.M."/>
            <person name="Erridge Z.A."/>
            <person name="Tiffin H."/>
            <person name="Waite C.N."/>
            <person name="Davies K.M."/>
            <person name="Grierson E.P."/>
            <person name="Laing W.A."/>
            <person name="Kirk R."/>
            <person name="Chen X."/>
            <person name="Wood M."/>
            <person name="Montefiori M."/>
            <person name="Brummell D.A."/>
            <person name="Schwinn K.E."/>
            <person name="Catanach A."/>
            <person name="Fullerton C."/>
            <person name="Li D."/>
            <person name="Meiyalaghan S."/>
            <person name="Nieuwenhuizen N."/>
            <person name="Read N."/>
            <person name="Prakash R."/>
            <person name="Hunter D."/>
            <person name="Zhang H."/>
            <person name="McKenzie M."/>
            <person name="Knabel M."/>
            <person name="Harris A."/>
            <person name="Allan A.C."/>
            <person name="Gleave A."/>
            <person name="Chen A."/>
            <person name="Janssen B.J."/>
            <person name="Plunkett B."/>
            <person name="Ampomah-Dwamena C."/>
            <person name="Voogd C."/>
            <person name="Leif D."/>
            <person name="Lafferty D."/>
            <person name="Souleyre E.J.F."/>
            <person name="Varkonyi-Gasic E."/>
            <person name="Gambi F."/>
            <person name="Hanley J."/>
            <person name="Yao J.L."/>
            <person name="Cheung J."/>
            <person name="David K.M."/>
            <person name="Warren B."/>
            <person name="Marsh K."/>
            <person name="Snowden K.C."/>
            <person name="Lin-Wang K."/>
            <person name="Brian L."/>
            <person name="Martinez-Sanchez M."/>
            <person name="Wang M."/>
            <person name="Ileperuma N."/>
            <person name="Macnee N."/>
            <person name="Campin R."/>
            <person name="McAtee P."/>
            <person name="Drummond R.S.M."/>
            <person name="Espley R.V."/>
            <person name="Ireland H.S."/>
            <person name="Wu R."/>
            <person name="Atkinson R.G."/>
            <person name="Karunairetnam S."/>
            <person name="Bulley S."/>
            <person name="Chunkath S."/>
            <person name="Hanley Z."/>
            <person name="Storey R."/>
            <person name="Thrimawithana A.H."/>
            <person name="Thomson S."/>
            <person name="David C."/>
            <person name="Testolin R."/>
            <person name="Huang H."/>
            <person name="Hellens R.P."/>
            <person name="Schaffer R.J."/>
        </authorList>
    </citation>
    <scope>NUCLEOTIDE SEQUENCE [LARGE SCALE GENOMIC DNA]</scope>
    <source>
        <strain evidence="3">cv. Red5</strain>
    </source>
</reference>
<evidence type="ECO:0000313" key="2">
    <source>
        <dbReference type="EMBL" id="PSS07564.1"/>
    </source>
</evidence>